<evidence type="ECO:0000256" key="7">
    <source>
        <dbReference type="RuleBase" id="RU363037"/>
    </source>
</evidence>
<keyword evidence="3 7" id="KW-0547">Nucleotide-binding</keyword>
<protein>
    <submittedName>
        <fullName evidence="11">Glutamyl/glutaminyl-tRNA synthetase,Glutamyl/glutaminyl-tRNA synthetase, class Ib</fullName>
    </submittedName>
</protein>
<dbReference type="SUPFAM" id="SSF52374">
    <property type="entry name" value="Nucleotidylyl transferase"/>
    <property type="match status" value="1"/>
</dbReference>
<evidence type="ECO:0000256" key="6">
    <source>
        <dbReference type="ARBA" id="ARBA00023146"/>
    </source>
</evidence>
<dbReference type="InterPro" id="IPR020061">
    <property type="entry name" value="Glu_tRNA_lig_a-bdl"/>
</dbReference>
<evidence type="ECO:0000256" key="5">
    <source>
        <dbReference type="ARBA" id="ARBA00022917"/>
    </source>
</evidence>
<keyword evidence="5 7" id="KW-0648">Protein biosynthesis</keyword>
<evidence type="ECO:0000256" key="4">
    <source>
        <dbReference type="ARBA" id="ARBA00022840"/>
    </source>
</evidence>
<feature type="domain" description="Glutamyl/glutaminyl-tRNA synthetase class Ib catalytic" evidence="8">
    <location>
        <begin position="28"/>
        <end position="335"/>
    </location>
</feature>
<evidence type="ECO:0000259" key="8">
    <source>
        <dbReference type="Pfam" id="PF00749"/>
    </source>
</evidence>
<dbReference type="FunFam" id="1.10.1160.10:FF:000001">
    <property type="entry name" value="Glutamine--tRNA ligase"/>
    <property type="match status" value="1"/>
</dbReference>
<dbReference type="InterPro" id="IPR020056">
    <property type="entry name" value="Rbsml_bL25/Gln-tRNA_synth_N"/>
</dbReference>
<dbReference type="PANTHER" id="PTHR43097:SF5">
    <property type="entry name" value="GLUTAMATE--TRNA LIGASE"/>
    <property type="match status" value="1"/>
</dbReference>
<keyword evidence="4 7" id="KW-0067">ATP-binding</keyword>
<dbReference type="GO" id="GO:0004818">
    <property type="term" value="F:glutamate-tRNA ligase activity"/>
    <property type="evidence" value="ECO:0007669"/>
    <property type="project" value="TreeGrafter"/>
</dbReference>
<evidence type="ECO:0000256" key="1">
    <source>
        <dbReference type="ARBA" id="ARBA00022490"/>
    </source>
</evidence>
<accession>A0A5E4N8I7</accession>
<feature type="domain" description="Glutamyl/glutaminyl-tRNA synthetase class Ib anti-codon binding" evidence="9">
    <location>
        <begin position="361"/>
        <end position="444"/>
    </location>
</feature>
<proteinExistence type="inferred from homology"/>
<name>A0A5E4N8I7_9HEMI</name>
<evidence type="ECO:0000256" key="3">
    <source>
        <dbReference type="ARBA" id="ARBA00022741"/>
    </source>
</evidence>
<keyword evidence="2 7" id="KW-0436">Ligase</keyword>
<dbReference type="GO" id="GO:0005829">
    <property type="term" value="C:cytosol"/>
    <property type="evidence" value="ECO:0007669"/>
    <property type="project" value="TreeGrafter"/>
</dbReference>
<organism evidence="11 12">
    <name type="scientific">Cinara cedri</name>
    <dbReference type="NCBI Taxonomy" id="506608"/>
    <lineage>
        <taxon>Eukaryota</taxon>
        <taxon>Metazoa</taxon>
        <taxon>Ecdysozoa</taxon>
        <taxon>Arthropoda</taxon>
        <taxon>Hexapoda</taxon>
        <taxon>Insecta</taxon>
        <taxon>Pterygota</taxon>
        <taxon>Neoptera</taxon>
        <taxon>Paraneoptera</taxon>
        <taxon>Hemiptera</taxon>
        <taxon>Sternorrhyncha</taxon>
        <taxon>Aphidomorpha</taxon>
        <taxon>Aphidoidea</taxon>
        <taxon>Aphididae</taxon>
        <taxon>Lachninae</taxon>
        <taxon>Cinara</taxon>
    </lineage>
</organism>
<dbReference type="Pfam" id="PF20974">
    <property type="entry name" value="tRNA-synt_1c_C2"/>
    <property type="match status" value="1"/>
</dbReference>
<gene>
    <name evidence="11" type="ORF">CINCED_3A014179</name>
</gene>
<evidence type="ECO:0000313" key="12">
    <source>
        <dbReference type="Proteomes" id="UP000325440"/>
    </source>
</evidence>
<dbReference type="InterPro" id="IPR050132">
    <property type="entry name" value="Gln/Glu-tRNA_Ligase"/>
</dbReference>
<dbReference type="GO" id="GO:0017102">
    <property type="term" value="C:methionyl glutamyl tRNA synthetase complex"/>
    <property type="evidence" value="ECO:0007669"/>
    <property type="project" value="TreeGrafter"/>
</dbReference>
<evidence type="ECO:0000313" key="11">
    <source>
        <dbReference type="EMBL" id="VVC41092.1"/>
    </source>
</evidence>
<dbReference type="EMBL" id="CABPRJ010001912">
    <property type="protein sequence ID" value="VVC41092.1"/>
    <property type="molecule type" value="Genomic_DNA"/>
</dbReference>
<dbReference type="FunFam" id="3.90.800.10:FF:000001">
    <property type="entry name" value="Glutamine--tRNA ligase"/>
    <property type="match status" value="1"/>
</dbReference>
<evidence type="ECO:0000259" key="9">
    <source>
        <dbReference type="Pfam" id="PF03950"/>
    </source>
</evidence>
<reference evidence="11 12" key="1">
    <citation type="submission" date="2019-08" db="EMBL/GenBank/DDBJ databases">
        <authorList>
            <person name="Alioto T."/>
            <person name="Alioto T."/>
            <person name="Gomez Garrido J."/>
        </authorList>
    </citation>
    <scope>NUCLEOTIDE SEQUENCE [LARGE SCALE GENOMIC DNA]</scope>
</reference>
<dbReference type="Pfam" id="PF00749">
    <property type="entry name" value="tRNA-synt_1c"/>
    <property type="match status" value="1"/>
</dbReference>
<keyword evidence="1" id="KW-0963">Cytoplasm</keyword>
<dbReference type="Pfam" id="PF03950">
    <property type="entry name" value="tRNA-synt_1c_C"/>
    <property type="match status" value="1"/>
</dbReference>
<dbReference type="Gene3D" id="3.90.800.10">
    <property type="entry name" value="Glutamyl-tRNA Synthetase, Domain 3"/>
    <property type="match status" value="1"/>
</dbReference>
<dbReference type="Proteomes" id="UP000325440">
    <property type="component" value="Unassembled WGS sequence"/>
</dbReference>
<feature type="domain" description="tRNA synthetases class I (E and Q) anti-codon binding" evidence="10">
    <location>
        <begin position="475"/>
        <end position="537"/>
    </location>
</feature>
<dbReference type="InterPro" id="IPR014729">
    <property type="entry name" value="Rossmann-like_a/b/a_fold"/>
</dbReference>
<keyword evidence="12" id="KW-1185">Reference proteome</keyword>
<dbReference type="InterPro" id="IPR020059">
    <property type="entry name" value="Glu/Gln-tRNA-synth_Ib_codon-bd"/>
</dbReference>
<dbReference type="InterPro" id="IPR000924">
    <property type="entry name" value="Glu/Gln-tRNA-synth"/>
</dbReference>
<dbReference type="InterPro" id="IPR011035">
    <property type="entry name" value="Ribosomal_bL25/Gln-tRNA_synth"/>
</dbReference>
<dbReference type="GO" id="GO:0006424">
    <property type="term" value="P:glutamyl-tRNA aminoacylation"/>
    <property type="evidence" value="ECO:0007669"/>
    <property type="project" value="TreeGrafter"/>
</dbReference>
<dbReference type="Gene3D" id="3.40.50.620">
    <property type="entry name" value="HUPs"/>
    <property type="match status" value="1"/>
</dbReference>
<comment type="similarity">
    <text evidence="7">Belongs to the class-I aminoacyl-tRNA synthetase family.</text>
</comment>
<keyword evidence="6 7" id="KW-0030">Aminoacyl-tRNA synthetase</keyword>
<dbReference type="Gene3D" id="2.40.240.10">
    <property type="entry name" value="Ribosomal Protein L25, Chain P"/>
    <property type="match status" value="1"/>
</dbReference>
<evidence type="ECO:0000256" key="2">
    <source>
        <dbReference type="ARBA" id="ARBA00022598"/>
    </source>
</evidence>
<dbReference type="Gene3D" id="1.10.1160.10">
    <property type="entry name" value="Glutamyl-trna Synthetase, Domain 2"/>
    <property type="match status" value="1"/>
</dbReference>
<dbReference type="InterPro" id="IPR049437">
    <property type="entry name" value="tRNA-synt_1c_C2"/>
</dbReference>
<sequence length="628" mass="72978">MIRQPCTFKLLVEEQGTFVKIPEAVIGKVVVRFTLEAGGYLHIGHAKTALLNAYYQESFMGKFIMRFDDSNPEKAIGYEKIILEDINMLTIKPNKVTYTSNYFRKIIVMCESLIKSGHAFVDYADKENIRLEREQKIESINRNNSIKKNVELWDQMKLGSEIGQMYCVRAKIDMSSVNFCMRDPIIYRCNSKLHFRTADNYKVYPTYNFSCAVVDSLERITHCLRTTDYADHNEPYYWFYDKLKLGKWYNETRPYILSYSRLNMTNTVLSKEKLTWFVEQGLVDGWNDPRMPTVRGLFRRGLKRKAFHKFVVLQGSSQKVRPLLQWDTIWSINQMIIDNKTSKHTALLRANSTNKNLIFSNNPVEVLLNNVEKPYRLTNALQHPKNVNLLFLWGSPKIIIDYRDAELLEVGGRVTLINWGTILIDLIEMNPDSDKIEKVHAKFDFENIDLKPTFKITWLPIISTVDSDQILPSLIPVVCVYFDHLINKPNLTKDDDFKQFITETSRREFQMWGSYELKFIGKGRIIQLQRKGYFICDSSYQPYSTLTGKEVPLVLFHIPDESETSGIPITSADMTFTSNATEVDEVDEIKMDFENVINDTQFQLSDMSISRSSSIESFIMVHSCDCQD</sequence>
<dbReference type="GO" id="GO:0005524">
    <property type="term" value="F:ATP binding"/>
    <property type="evidence" value="ECO:0007669"/>
    <property type="project" value="UniProtKB-KW"/>
</dbReference>
<dbReference type="InterPro" id="IPR020058">
    <property type="entry name" value="Glu/Gln-tRNA-synth_Ib_cat-dom"/>
</dbReference>
<dbReference type="PRINTS" id="PR00987">
    <property type="entry name" value="TRNASYNTHGLU"/>
</dbReference>
<evidence type="ECO:0000259" key="10">
    <source>
        <dbReference type="Pfam" id="PF20974"/>
    </source>
</evidence>
<dbReference type="PANTHER" id="PTHR43097">
    <property type="entry name" value="GLUTAMINE-TRNA LIGASE"/>
    <property type="match status" value="1"/>
</dbReference>
<dbReference type="GO" id="GO:0017101">
    <property type="term" value="C:aminoacyl-tRNA synthetase multienzyme complex"/>
    <property type="evidence" value="ECO:0007669"/>
    <property type="project" value="UniProtKB-ARBA"/>
</dbReference>
<dbReference type="SUPFAM" id="SSF50715">
    <property type="entry name" value="Ribosomal protein L25-like"/>
    <property type="match status" value="1"/>
</dbReference>
<dbReference type="AlphaFoldDB" id="A0A5E4N8I7"/>
<dbReference type="OrthoDB" id="1350766at2759"/>